<dbReference type="SUPFAM" id="SSF56425">
    <property type="entry name" value="Succinate dehydrogenase/fumarate reductase flavoprotein, catalytic domain"/>
    <property type="match status" value="1"/>
</dbReference>
<dbReference type="AlphaFoldDB" id="A0A1H6SPZ5"/>
<accession>A0A1H6SPZ5</accession>
<evidence type="ECO:0000256" key="4">
    <source>
        <dbReference type="ARBA" id="ARBA00023002"/>
    </source>
</evidence>
<evidence type="ECO:0000256" key="2">
    <source>
        <dbReference type="ARBA" id="ARBA00022630"/>
    </source>
</evidence>
<dbReference type="GO" id="GO:0008202">
    <property type="term" value="P:steroid metabolic process"/>
    <property type="evidence" value="ECO:0007669"/>
    <property type="project" value="UniProtKB-ARBA"/>
</dbReference>
<feature type="domain" description="FAD-dependent oxidoreductase 2 FAD-binding" evidence="5">
    <location>
        <begin position="21"/>
        <end position="555"/>
    </location>
</feature>
<evidence type="ECO:0000313" key="6">
    <source>
        <dbReference type="EMBL" id="SEI69913.1"/>
    </source>
</evidence>
<evidence type="ECO:0000259" key="5">
    <source>
        <dbReference type="Pfam" id="PF00890"/>
    </source>
</evidence>
<protein>
    <submittedName>
        <fullName evidence="6">FAD binding domain-containing protein</fullName>
    </submittedName>
</protein>
<dbReference type="PANTHER" id="PTHR43400">
    <property type="entry name" value="FUMARATE REDUCTASE"/>
    <property type="match status" value="1"/>
</dbReference>
<dbReference type="InterPro" id="IPR003953">
    <property type="entry name" value="FAD-dep_OxRdtase_2_FAD-bd"/>
</dbReference>
<evidence type="ECO:0000256" key="1">
    <source>
        <dbReference type="ARBA" id="ARBA00001974"/>
    </source>
</evidence>
<proteinExistence type="predicted"/>
<keyword evidence="3" id="KW-0274">FAD</keyword>
<dbReference type="InterPro" id="IPR027477">
    <property type="entry name" value="Succ_DH/fumarate_Rdtase_cat_sf"/>
</dbReference>
<keyword evidence="4" id="KW-0560">Oxidoreductase</keyword>
<dbReference type="EMBL" id="FNYO01000016">
    <property type="protein sequence ID" value="SEI69913.1"/>
    <property type="molecule type" value="Genomic_DNA"/>
</dbReference>
<dbReference type="Proteomes" id="UP000199005">
    <property type="component" value="Unassembled WGS sequence"/>
</dbReference>
<dbReference type="InterPro" id="IPR036188">
    <property type="entry name" value="FAD/NAD-bd_sf"/>
</dbReference>
<dbReference type="STRING" id="170623.SAMN04244579_01681"/>
<dbReference type="SUPFAM" id="SSF51905">
    <property type="entry name" value="FAD/NAD(P)-binding domain"/>
    <property type="match status" value="1"/>
</dbReference>
<dbReference type="PANTHER" id="PTHR43400:SF10">
    <property type="entry name" value="3-OXOSTEROID 1-DEHYDROGENASE"/>
    <property type="match status" value="1"/>
</dbReference>
<dbReference type="RefSeq" id="WP_090898660.1">
    <property type="nucleotide sequence ID" value="NZ_FNYO01000016.1"/>
</dbReference>
<evidence type="ECO:0000313" key="7">
    <source>
        <dbReference type="Proteomes" id="UP000199005"/>
    </source>
</evidence>
<dbReference type="PRINTS" id="PR00411">
    <property type="entry name" value="PNDRDTASEI"/>
</dbReference>
<evidence type="ECO:0000256" key="3">
    <source>
        <dbReference type="ARBA" id="ARBA00022827"/>
    </source>
</evidence>
<sequence length="596" mass="63584">MNTVTHRPSAGSADASALTYDVIVLGSGAAGFATAVTAACRGLKVLLVEKAATFGGTSAISGGAVWIHDSDQARAAGIHIPAEQMCTYLKGVIGKGYRPARVDAFIARGREALAFLERHSELKYSLRPLSPDYYPDLPGGTESGRALEIAEYDGRRLGARFKDLRRPPDGMLLFGGMMVNRVDIQHFLGIRRSPKSLWHCLKLLARYGVDRLNHPRGTRLTVGNALIARLASTAFAKGVELWLNARSESLIVEEGRVKGMLIEHDGQRRHVLARGGVVLAGGGFAAGPQAAAYRPKTDAEHWSMSPETNVGDGLALAAAVNAATGEGMAASFFWAPVSVLRKPDGSLERFPHLVTDRAKPGVIAVNRAGRRFVNESDSYHSFVEAMFAEGGANAPCWLICDAEAMNKYGMGLARPKPVDNAALVEAGYLHRAESILELARRTGVDAAGLQQTLERYNADARQNLDREFGKGGNAYNRYMGDPLHTPNPCIAPLAKAPYYAIRVDTGDLGSARGLLTDTRATVLDLAGQPIAGLYAAGNEMNSIMDGTYPGPGITLGPGLTFGYIAASDIAERLGDGTTNATPPGEEHVLRTAHLHH</sequence>
<comment type="cofactor">
    <cofactor evidence="1">
        <name>FAD</name>
        <dbReference type="ChEBI" id="CHEBI:57692"/>
    </cofactor>
</comment>
<dbReference type="Pfam" id="PF00890">
    <property type="entry name" value="FAD_binding_2"/>
    <property type="match status" value="1"/>
</dbReference>
<organism evidence="6 7">
    <name type="scientific">Azotobacter beijerinckii</name>
    <dbReference type="NCBI Taxonomy" id="170623"/>
    <lineage>
        <taxon>Bacteria</taxon>
        <taxon>Pseudomonadati</taxon>
        <taxon>Pseudomonadota</taxon>
        <taxon>Gammaproteobacteria</taxon>
        <taxon>Pseudomonadales</taxon>
        <taxon>Pseudomonadaceae</taxon>
        <taxon>Azotobacter</taxon>
    </lineage>
</organism>
<dbReference type="GO" id="GO:0016491">
    <property type="term" value="F:oxidoreductase activity"/>
    <property type="evidence" value="ECO:0007669"/>
    <property type="project" value="UniProtKB-KW"/>
</dbReference>
<keyword evidence="2" id="KW-0285">Flavoprotein</keyword>
<reference evidence="6 7" key="1">
    <citation type="submission" date="2016-10" db="EMBL/GenBank/DDBJ databases">
        <authorList>
            <person name="de Groot N.N."/>
        </authorList>
    </citation>
    <scope>NUCLEOTIDE SEQUENCE [LARGE SCALE GENOMIC DNA]</scope>
    <source>
        <strain evidence="6 7">DSM 1041</strain>
    </source>
</reference>
<gene>
    <name evidence="6" type="ORF">SAMN04244579_01681</name>
</gene>
<dbReference type="InterPro" id="IPR050315">
    <property type="entry name" value="FAD-oxidoreductase_2"/>
</dbReference>
<dbReference type="Gene3D" id="3.50.50.60">
    <property type="entry name" value="FAD/NAD(P)-binding domain"/>
    <property type="match status" value="2"/>
</dbReference>
<name>A0A1H6SPZ5_9GAMM</name>